<evidence type="ECO:0000313" key="2">
    <source>
        <dbReference type="EMBL" id="KKN14456.1"/>
    </source>
</evidence>
<feature type="non-terminal residue" evidence="2">
    <location>
        <position position="1"/>
    </location>
</feature>
<proteinExistence type="predicted"/>
<comment type="caution">
    <text evidence="2">The sequence shown here is derived from an EMBL/GenBank/DDBJ whole genome shotgun (WGS) entry which is preliminary data.</text>
</comment>
<protein>
    <submittedName>
        <fullName evidence="2">Uncharacterized protein</fullName>
    </submittedName>
</protein>
<name>A0A0F9QMW4_9ZZZZ</name>
<dbReference type="EMBL" id="LAZR01003814">
    <property type="protein sequence ID" value="KKN14456.1"/>
    <property type="molecule type" value="Genomic_DNA"/>
</dbReference>
<evidence type="ECO:0000256" key="1">
    <source>
        <dbReference type="SAM" id="MobiDB-lite"/>
    </source>
</evidence>
<dbReference type="AlphaFoldDB" id="A0A0F9QMW4"/>
<gene>
    <name evidence="2" type="ORF">LCGC14_0995780</name>
</gene>
<feature type="compositionally biased region" description="Pro residues" evidence="1">
    <location>
        <begin position="1"/>
        <end position="85"/>
    </location>
</feature>
<feature type="region of interest" description="Disordered" evidence="1">
    <location>
        <begin position="1"/>
        <end position="86"/>
    </location>
</feature>
<sequence>PLPLIDVLPPAPPFPPAPPAPPLPPAPPAPPVAPTVPPVAPTVPPVAPATPPAPTVDPVSPTTPPAAPITPPVAPPTPPAPPVPAPIDVAKVEEKVTKGVLAKIGEALGITKKESDKLPTDPAELKAYIDKSGTEAAKAILKEKEDAEVKAEETYDKSITQGAKEYQELWTRDYNELAKIGRAPAIVNAADANDPGIIARSKIMLKVKEVMDQNRAAGLDVVPTMWEIMSRFPDVLTLETITGANVPISGAGKNVPTTTPDYDRIHNTPMTEMVANKHKGKN</sequence>
<accession>A0A0F9QMW4</accession>
<organism evidence="2">
    <name type="scientific">marine sediment metagenome</name>
    <dbReference type="NCBI Taxonomy" id="412755"/>
    <lineage>
        <taxon>unclassified sequences</taxon>
        <taxon>metagenomes</taxon>
        <taxon>ecological metagenomes</taxon>
    </lineage>
</organism>
<reference evidence="2" key="1">
    <citation type="journal article" date="2015" name="Nature">
        <title>Complex archaea that bridge the gap between prokaryotes and eukaryotes.</title>
        <authorList>
            <person name="Spang A."/>
            <person name="Saw J.H."/>
            <person name="Jorgensen S.L."/>
            <person name="Zaremba-Niedzwiedzka K."/>
            <person name="Martijn J."/>
            <person name="Lind A.E."/>
            <person name="van Eijk R."/>
            <person name="Schleper C."/>
            <person name="Guy L."/>
            <person name="Ettema T.J."/>
        </authorList>
    </citation>
    <scope>NUCLEOTIDE SEQUENCE</scope>
</reference>